<gene>
    <name evidence="4" type="ORF">RB653_008499</name>
</gene>
<dbReference type="Gene3D" id="3.30.40.10">
    <property type="entry name" value="Zinc/RING finger domain, C3HC4 (zinc finger)"/>
    <property type="match status" value="1"/>
</dbReference>
<proteinExistence type="predicted"/>
<keyword evidence="1" id="KW-0863">Zinc-finger</keyword>
<keyword evidence="5" id="KW-1185">Reference proteome</keyword>
<dbReference type="PROSITE" id="PS50089">
    <property type="entry name" value="ZF_RING_2"/>
    <property type="match status" value="1"/>
</dbReference>
<protein>
    <recommendedName>
        <fullName evidence="3">RING-type domain-containing protein</fullName>
    </recommendedName>
</protein>
<organism evidence="4 5">
    <name type="scientific">Dictyostelium firmibasis</name>
    <dbReference type="NCBI Taxonomy" id="79012"/>
    <lineage>
        <taxon>Eukaryota</taxon>
        <taxon>Amoebozoa</taxon>
        <taxon>Evosea</taxon>
        <taxon>Eumycetozoa</taxon>
        <taxon>Dictyostelia</taxon>
        <taxon>Dictyosteliales</taxon>
        <taxon>Dictyosteliaceae</taxon>
        <taxon>Dictyostelium</taxon>
    </lineage>
</organism>
<evidence type="ECO:0000313" key="5">
    <source>
        <dbReference type="Proteomes" id="UP001344447"/>
    </source>
</evidence>
<keyword evidence="1" id="KW-0479">Metal-binding</keyword>
<name>A0AAN7YU19_9MYCE</name>
<sequence>MNGNNKNDNITYKYLEPDKLDNGLDCSICLEVLVDPVVENQCGQMFCRECITHAINVKPICPLCNQKASIGVVAKYISNILNETLVTCTICNDGCSIKRGEYKSIHLEKQCKSQLCDGCGFKFTKDQFNHHINFDCSMAIVNCSGHDVLCQFKATKSEVSIHEINCYHLALRSVLADLVKSNKEKDEKIKKLENQLLFQQNNNGGGSDFLLQQQMKNQQFQLLQQQNHMEQQNQQEVQQQYFLQQQQLLQQQRQQQLQQLNSFQNGMYRP</sequence>
<evidence type="ECO:0000259" key="3">
    <source>
        <dbReference type="PROSITE" id="PS50089"/>
    </source>
</evidence>
<dbReference type="AlphaFoldDB" id="A0AAN7YU19"/>
<dbReference type="GO" id="GO:0008270">
    <property type="term" value="F:zinc ion binding"/>
    <property type="evidence" value="ECO:0007669"/>
    <property type="project" value="UniProtKB-KW"/>
</dbReference>
<feature type="coiled-coil region" evidence="2">
    <location>
        <begin position="175"/>
        <end position="202"/>
    </location>
</feature>
<evidence type="ECO:0000313" key="4">
    <source>
        <dbReference type="EMBL" id="KAK5578826.1"/>
    </source>
</evidence>
<dbReference type="GO" id="GO:0006511">
    <property type="term" value="P:ubiquitin-dependent protein catabolic process"/>
    <property type="evidence" value="ECO:0007669"/>
    <property type="project" value="TreeGrafter"/>
</dbReference>
<feature type="domain" description="RING-type" evidence="3">
    <location>
        <begin position="26"/>
        <end position="65"/>
    </location>
</feature>
<dbReference type="PANTHER" id="PTHR46016:SF1">
    <property type="entry name" value="RING-TYPE DOMAIN-CONTAINING PROTEIN"/>
    <property type="match status" value="1"/>
</dbReference>
<dbReference type="PANTHER" id="PTHR46016">
    <property type="entry name" value="ZINC FINGER, RING/FYVE/PHD-TYPE"/>
    <property type="match status" value="1"/>
</dbReference>
<evidence type="ECO:0000256" key="1">
    <source>
        <dbReference type="PROSITE-ProRule" id="PRU00175"/>
    </source>
</evidence>
<dbReference type="Pfam" id="PF13923">
    <property type="entry name" value="zf-C3HC4_2"/>
    <property type="match status" value="1"/>
</dbReference>
<dbReference type="GO" id="GO:0000209">
    <property type="term" value="P:protein polyubiquitination"/>
    <property type="evidence" value="ECO:0007669"/>
    <property type="project" value="TreeGrafter"/>
</dbReference>
<reference evidence="4 5" key="1">
    <citation type="submission" date="2023-11" db="EMBL/GenBank/DDBJ databases">
        <title>Dfirmibasis_genome.</title>
        <authorList>
            <person name="Edelbroek B."/>
            <person name="Kjellin J."/>
            <person name="Jerlstrom-Hultqvist J."/>
            <person name="Soderbom F."/>
        </authorList>
    </citation>
    <scope>NUCLEOTIDE SEQUENCE [LARGE SCALE GENOMIC DNA]</scope>
    <source>
        <strain evidence="4 5">TNS-C-14</strain>
    </source>
</reference>
<dbReference type="SUPFAM" id="SSF57850">
    <property type="entry name" value="RING/U-box"/>
    <property type="match status" value="1"/>
</dbReference>
<dbReference type="InterPro" id="IPR051438">
    <property type="entry name" value="RNF_E3_ubiq-protein_ligase"/>
</dbReference>
<keyword evidence="1" id="KW-0862">Zinc</keyword>
<evidence type="ECO:0000256" key="2">
    <source>
        <dbReference type="SAM" id="Coils"/>
    </source>
</evidence>
<accession>A0AAN7YU19</accession>
<dbReference type="InterPro" id="IPR001841">
    <property type="entry name" value="Znf_RING"/>
</dbReference>
<dbReference type="GO" id="GO:0061630">
    <property type="term" value="F:ubiquitin protein ligase activity"/>
    <property type="evidence" value="ECO:0007669"/>
    <property type="project" value="TreeGrafter"/>
</dbReference>
<dbReference type="EMBL" id="JAVFKY010000003">
    <property type="protein sequence ID" value="KAK5578826.1"/>
    <property type="molecule type" value="Genomic_DNA"/>
</dbReference>
<dbReference type="SMART" id="SM00184">
    <property type="entry name" value="RING"/>
    <property type="match status" value="1"/>
</dbReference>
<dbReference type="Proteomes" id="UP001344447">
    <property type="component" value="Unassembled WGS sequence"/>
</dbReference>
<comment type="caution">
    <text evidence="4">The sequence shown here is derived from an EMBL/GenBank/DDBJ whole genome shotgun (WGS) entry which is preliminary data.</text>
</comment>
<keyword evidence="2" id="KW-0175">Coiled coil</keyword>
<dbReference type="InterPro" id="IPR013083">
    <property type="entry name" value="Znf_RING/FYVE/PHD"/>
</dbReference>